<keyword evidence="4" id="KW-1133">Transmembrane helix</keyword>
<keyword evidence="8" id="KW-1185">Reference proteome</keyword>
<dbReference type="PROSITE" id="PS50002">
    <property type="entry name" value="SH3"/>
    <property type="match status" value="1"/>
</dbReference>
<feature type="region of interest" description="Disordered" evidence="3">
    <location>
        <begin position="337"/>
        <end position="357"/>
    </location>
</feature>
<feature type="region of interest" description="Disordered" evidence="3">
    <location>
        <begin position="183"/>
        <end position="291"/>
    </location>
</feature>
<feature type="domain" description="SH3" evidence="6">
    <location>
        <begin position="673"/>
        <end position="734"/>
    </location>
</feature>
<gene>
    <name evidence="7" type="ORF">BCR32DRAFT_328235</name>
</gene>
<dbReference type="OrthoDB" id="5340910at2759"/>
<feature type="compositionally biased region" description="Low complexity" evidence="3">
    <location>
        <begin position="236"/>
        <end position="291"/>
    </location>
</feature>
<keyword evidence="5" id="KW-0732">Signal</keyword>
<feature type="compositionally biased region" description="Low complexity" evidence="3">
    <location>
        <begin position="183"/>
        <end position="222"/>
    </location>
</feature>
<feature type="transmembrane region" description="Helical" evidence="4">
    <location>
        <begin position="297"/>
        <end position="318"/>
    </location>
</feature>
<keyword evidence="1 2" id="KW-0728">SH3 domain</keyword>
<dbReference type="AlphaFoldDB" id="A0A1Y1X195"/>
<sequence length="822" mass="91666">MILKNIQNILIALTIAKVNAFYPFGPKEFVDQARNNDCFKIGENGTNNSICKKFEGYYIPRNNVYSEYMSFSDWVTHHIINDNELSQHLASDGCNGSVSSLKNREDILCSYLVYDSILNNRCQQEKKTNPPYVCNNVCADYSKSLKNICPQSSYSKVGVSLIENACNNFKICKTETSNVNNNTNTGFNNVNNNINSNGNNNNNKNSNINNNNNPSITNTLGNSNSTISSADSNTINGISTNNGEQNNNSNSNNQNSGNDNSARNNNGGGNINNEVNNNSLKNSNNNDNPNGGPNRNILYTVGFMVPMSLFIGIGVFYYRRKNNKSYVLEKENYSFNRSSNHSSTQNMSEHSFSSSGNSNVNGHNKVFSIGFTDPKNVSINIPITNKNIDSREQDTLARNRVAELISTATMINAANNGYNNIQPISPNEVNININTTSRFNTLNSNTSNSSLNNSYNRKLPSYVINKTDDNSSLNVNINKQSNSLKVQLPTHLNTMSPTSPESEMSPIVDLSMSENDPLLNVKKSNSFYHSSVSSESKKYNSFISPISPIMTERSYENKNSNSNVNYKDGINKENQYTNHLLTKSILEENRIIEDDEENQNNGNENKFNDIDIEGNELLEVENSDLRPSKIFSTDISDINKVETNSSRINNGVSITVDDVDSSSRSSKYTSAKIPLSVMTVVQEFEPRMEDELKLEINDRILLLKVFDDGWAVGLNQMTGKQGVFPMEYVVSSELIKSTNKFASQIEFRNVLPNRTQSQAFANFSFTSTTINDSVIHLTDSDFDVSTMSKTQSIGSSKYYAKNSMVDVLRKSKLNTQSIIEEE</sequence>
<organism evidence="7 8">
    <name type="scientific">Anaeromyces robustus</name>
    <dbReference type="NCBI Taxonomy" id="1754192"/>
    <lineage>
        <taxon>Eukaryota</taxon>
        <taxon>Fungi</taxon>
        <taxon>Fungi incertae sedis</taxon>
        <taxon>Chytridiomycota</taxon>
        <taxon>Chytridiomycota incertae sedis</taxon>
        <taxon>Neocallimastigomycetes</taxon>
        <taxon>Neocallimastigales</taxon>
        <taxon>Neocallimastigaceae</taxon>
        <taxon>Anaeromyces</taxon>
    </lineage>
</organism>
<feature type="signal peptide" evidence="5">
    <location>
        <begin position="1"/>
        <end position="20"/>
    </location>
</feature>
<evidence type="ECO:0000256" key="3">
    <source>
        <dbReference type="SAM" id="MobiDB-lite"/>
    </source>
</evidence>
<dbReference type="InterPro" id="IPR036028">
    <property type="entry name" value="SH3-like_dom_sf"/>
</dbReference>
<evidence type="ECO:0000313" key="7">
    <source>
        <dbReference type="EMBL" id="ORX79186.1"/>
    </source>
</evidence>
<dbReference type="EMBL" id="MCFG01000184">
    <property type="protein sequence ID" value="ORX79186.1"/>
    <property type="molecule type" value="Genomic_DNA"/>
</dbReference>
<dbReference type="SUPFAM" id="SSF50044">
    <property type="entry name" value="SH3-domain"/>
    <property type="match status" value="1"/>
</dbReference>
<dbReference type="STRING" id="1754192.A0A1Y1X195"/>
<accession>A0A1Y1X195</accession>
<feature type="compositionally biased region" description="Polar residues" evidence="3">
    <location>
        <begin position="223"/>
        <end position="235"/>
    </location>
</feature>
<feature type="compositionally biased region" description="Low complexity" evidence="3">
    <location>
        <begin position="346"/>
        <end position="357"/>
    </location>
</feature>
<dbReference type="SMART" id="SM00326">
    <property type="entry name" value="SH3"/>
    <property type="match status" value="1"/>
</dbReference>
<protein>
    <recommendedName>
        <fullName evidence="6">SH3 domain-containing protein</fullName>
    </recommendedName>
</protein>
<evidence type="ECO:0000256" key="1">
    <source>
        <dbReference type="ARBA" id="ARBA00022443"/>
    </source>
</evidence>
<evidence type="ECO:0000256" key="5">
    <source>
        <dbReference type="SAM" id="SignalP"/>
    </source>
</evidence>
<name>A0A1Y1X195_9FUNG</name>
<dbReference type="Proteomes" id="UP000193944">
    <property type="component" value="Unassembled WGS sequence"/>
</dbReference>
<reference evidence="7 8" key="2">
    <citation type="submission" date="2016-08" db="EMBL/GenBank/DDBJ databases">
        <title>Pervasive Adenine N6-methylation of Active Genes in Fungi.</title>
        <authorList>
            <consortium name="DOE Joint Genome Institute"/>
            <person name="Mondo S.J."/>
            <person name="Dannebaum R.O."/>
            <person name="Kuo R.C."/>
            <person name="Labutti K."/>
            <person name="Haridas S."/>
            <person name="Kuo A."/>
            <person name="Salamov A."/>
            <person name="Ahrendt S.R."/>
            <person name="Lipzen A."/>
            <person name="Sullivan W."/>
            <person name="Andreopoulos W.B."/>
            <person name="Clum A."/>
            <person name="Lindquist E."/>
            <person name="Daum C."/>
            <person name="Ramamoorthy G.K."/>
            <person name="Gryganskyi A."/>
            <person name="Culley D."/>
            <person name="Magnuson J.K."/>
            <person name="James T.Y."/>
            <person name="O'Malley M.A."/>
            <person name="Stajich J.E."/>
            <person name="Spatafora J.W."/>
            <person name="Visel A."/>
            <person name="Grigoriev I.V."/>
        </authorList>
    </citation>
    <scope>NUCLEOTIDE SEQUENCE [LARGE SCALE GENOMIC DNA]</scope>
    <source>
        <strain evidence="7 8">S4</strain>
    </source>
</reference>
<evidence type="ECO:0000313" key="8">
    <source>
        <dbReference type="Proteomes" id="UP000193944"/>
    </source>
</evidence>
<reference evidence="7 8" key="1">
    <citation type="submission" date="2016-08" db="EMBL/GenBank/DDBJ databases">
        <title>A Parts List for Fungal Cellulosomes Revealed by Comparative Genomics.</title>
        <authorList>
            <consortium name="DOE Joint Genome Institute"/>
            <person name="Haitjema C.H."/>
            <person name="Gilmore S.P."/>
            <person name="Henske J.K."/>
            <person name="Solomon K.V."/>
            <person name="De Groot R."/>
            <person name="Kuo A."/>
            <person name="Mondo S.J."/>
            <person name="Salamov A.A."/>
            <person name="Labutti K."/>
            <person name="Zhao Z."/>
            <person name="Chiniquy J."/>
            <person name="Barry K."/>
            <person name="Brewer H.M."/>
            <person name="Purvine S.O."/>
            <person name="Wright A.T."/>
            <person name="Boxma B."/>
            <person name="Van Alen T."/>
            <person name="Hackstein J.H."/>
            <person name="Baker S.E."/>
            <person name="Grigoriev I.V."/>
            <person name="O'Malley M.A."/>
        </authorList>
    </citation>
    <scope>NUCLEOTIDE SEQUENCE [LARGE SCALE GENOMIC DNA]</scope>
    <source>
        <strain evidence="7 8">S4</strain>
    </source>
</reference>
<proteinExistence type="predicted"/>
<dbReference type="Gene3D" id="2.30.30.40">
    <property type="entry name" value="SH3 Domains"/>
    <property type="match status" value="1"/>
</dbReference>
<comment type="caution">
    <text evidence="7">The sequence shown here is derived from an EMBL/GenBank/DDBJ whole genome shotgun (WGS) entry which is preliminary data.</text>
</comment>
<keyword evidence="4" id="KW-0472">Membrane</keyword>
<evidence type="ECO:0000259" key="6">
    <source>
        <dbReference type="PROSITE" id="PS50002"/>
    </source>
</evidence>
<dbReference type="Pfam" id="PF14604">
    <property type="entry name" value="SH3_9"/>
    <property type="match status" value="1"/>
</dbReference>
<evidence type="ECO:0000256" key="2">
    <source>
        <dbReference type="PROSITE-ProRule" id="PRU00192"/>
    </source>
</evidence>
<evidence type="ECO:0000256" key="4">
    <source>
        <dbReference type="SAM" id="Phobius"/>
    </source>
</evidence>
<dbReference type="InterPro" id="IPR001452">
    <property type="entry name" value="SH3_domain"/>
</dbReference>
<feature type="chain" id="PRO_5010986959" description="SH3 domain-containing protein" evidence="5">
    <location>
        <begin position="21"/>
        <end position="822"/>
    </location>
</feature>
<keyword evidence="4" id="KW-0812">Transmembrane</keyword>